<evidence type="ECO:0000313" key="4">
    <source>
        <dbReference type="Proteomes" id="UP000230423"/>
    </source>
</evidence>
<dbReference type="AlphaFoldDB" id="A0A2G9V5P3"/>
<keyword evidence="2" id="KW-0472">Membrane</keyword>
<feature type="transmembrane region" description="Helical" evidence="2">
    <location>
        <begin position="59"/>
        <end position="76"/>
    </location>
</feature>
<keyword evidence="2" id="KW-0812">Transmembrane</keyword>
<proteinExistence type="predicted"/>
<organism evidence="3 4">
    <name type="scientific">Teladorsagia circumcincta</name>
    <name type="common">Brown stomach worm</name>
    <name type="synonym">Ostertagia circumcincta</name>
    <dbReference type="NCBI Taxonomy" id="45464"/>
    <lineage>
        <taxon>Eukaryota</taxon>
        <taxon>Metazoa</taxon>
        <taxon>Ecdysozoa</taxon>
        <taxon>Nematoda</taxon>
        <taxon>Chromadorea</taxon>
        <taxon>Rhabditida</taxon>
        <taxon>Rhabditina</taxon>
        <taxon>Rhabditomorpha</taxon>
        <taxon>Strongyloidea</taxon>
        <taxon>Trichostrongylidae</taxon>
        <taxon>Teladorsagia</taxon>
    </lineage>
</organism>
<keyword evidence="2" id="KW-1133">Transmembrane helix</keyword>
<evidence type="ECO:0000256" key="2">
    <source>
        <dbReference type="SAM" id="Phobius"/>
    </source>
</evidence>
<protein>
    <submittedName>
        <fullName evidence="3">Uncharacterized protein</fullName>
    </submittedName>
</protein>
<sequence length="93" mass="10133">MLSGCGVDMAIVRRIQPVSPEAAADPPEAQINLGFPRENTTVRQTQPTSRRMGQTGPQWSLYPLLAIIALLAMYAAKPLTSSEQLAIKRTLLN</sequence>
<feature type="region of interest" description="Disordered" evidence="1">
    <location>
        <begin position="21"/>
        <end position="54"/>
    </location>
</feature>
<gene>
    <name evidence="3" type="ORF">TELCIR_00004</name>
</gene>
<evidence type="ECO:0000256" key="1">
    <source>
        <dbReference type="SAM" id="MobiDB-lite"/>
    </source>
</evidence>
<feature type="compositionally biased region" description="Polar residues" evidence="1">
    <location>
        <begin position="38"/>
        <end position="54"/>
    </location>
</feature>
<reference evidence="3 4" key="1">
    <citation type="submission" date="2015-09" db="EMBL/GenBank/DDBJ databases">
        <title>Draft genome of the parasitic nematode Teladorsagia circumcincta isolate WARC Sus (inbred).</title>
        <authorList>
            <person name="Mitreva M."/>
        </authorList>
    </citation>
    <scope>NUCLEOTIDE SEQUENCE [LARGE SCALE GENOMIC DNA]</scope>
    <source>
        <strain evidence="3 4">S</strain>
    </source>
</reference>
<accession>A0A2G9V5P3</accession>
<dbReference type="EMBL" id="KZ344985">
    <property type="protein sequence ID" value="PIO77825.1"/>
    <property type="molecule type" value="Genomic_DNA"/>
</dbReference>
<evidence type="ECO:0000313" key="3">
    <source>
        <dbReference type="EMBL" id="PIO77825.1"/>
    </source>
</evidence>
<name>A0A2G9V5P3_TELCI</name>
<dbReference type="Proteomes" id="UP000230423">
    <property type="component" value="Unassembled WGS sequence"/>
</dbReference>
<keyword evidence="4" id="KW-1185">Reference proteome</keyword>